<evidence type="ECO:0000256" key="1">
    <source>
        <dbReference type="ARBA" id="ARBA00010634"/>
    </source>
</evidence>
<proteinExistence type="inferred from homology"/>
<feature type="signal peptide" evidence="3">
    <location>
        <begin position="1"/>
        <end position="25"/>
    </location>
</feature>
<evidence type="ECO:0000256" key="3">
    <source>
        <dbReference type="SAM" id="SignalP"/>
    </source>
</evidence>
<dbReference type="GO" id="GO:0016020">
    <property type="term" value="C:membrane"/>
    <property type="evidence" value="ECO:0007669"/>
    <property type="project" value="InterPro"/>
</dbReference>
<gene>
    <name evidence="4" type="ORF">BTO11_14325</name>
</gene>
<dbReference type="AlphaFoldDB" id="A0A2S7UY59"/>
<dbReference type="PRINTS" id="PR01805">
    <property type="entry name" value="VACJLIPOPROT"/>
</dbReference>
<evidence type="ECO:0008006" key="6">
    <source>
        <dbReference type="Google" id="ProtNLM"/>
    </source>
</evidence>
<dbReference type="Pfam" id="PF04333">
    <property type="entry name" value="MlaA"/>
    <property type="match status" value="1"/>
</dbReference>
<evidence type="ECO:0000313" key="5">
    <source>
        <dbReference type="Proteomes" id="UP000239007"/>
    </source>
</evidence>
<evidence type="ECO:0000256" key="2">
    <source>
        <dbReference type="ARBA" id="ARBA00022729"/>
    </source>
</evidence>
<accession>A0A2S7UY59</accession>
<dbReference type="Proteomes" id="UP000239007">
    <property type="component" value="Unassembled WGS sequence"/>
</dbReference>
<evidence type="ECO:0000313" key="4">
    <source>
        <dbReference type="EMBL" id="PQJ54709.1"/>
    </source>
</evidence>
<dbReference type="PANTHER" id="PTHR30035:SF3">
    <property type="entry name" value="INTERMEMBRANE PHOSPHOLIPID TRANSPORT SYSTEM LIPOPROTEIN MLAA"/>
    <property type="match status" value="1"/>
</dbReference>
<name>A0A2S7UY59_9GAMM</name>
<keyword evidence="2 3" id="KW-0732">Signal</keyword>
<feature type="chain" id="PRO_5015431630" description="ABC transporter" evidence="3">
    <location>
        <begin position="26"/>
        <end position="260"/>
    </location>
</feature>
<dbReference type="EMBL" id="MSCH01000003">
    <property type="protein sequence ID" value="PQJ54709.1"/>
    <property type="molecule type" value="Genomic_DNA"/>
</dbReference>
<comment type="caution">
    <text evidence="4">The sequence shown here is derived from an EMBL/GenBank/DDBJ whole genome shotgun (WGS) entry which is preliminary data.</text>
</comment>
<sequence>MMSSFNRIVLLMLLILLTTACTSNSKQQQAAATNGAVIEDFSDPRDPFETVNRELWDFNWNILDKYLLRPLAVGYSEYLPRPAQTGVRNFVTNLEEPGYALNSLFQGKLKKSGKAVGRFAINTTVGILGIFDVAKHMGLDQHKEDFGQTMAVAGIGNGPYAMIPGYGPTTARDLSGDFVDGMIFPLYLLSVPESIIKLGVKAIYTRADLLQQESMINSSTDSYIFVKEVYFQNQNFKIHDGNPPLKKEVEFDDAFLDEID</sequence>
<comment type="similarity">
    <text evidence="1">Belongs to the MlaA family.</text>
</comment>
<dbReference type="PANTHER" id="PTHR30035">
    <property type="entry name" value="LIPOPROTEIN VACJ-RELATED"/>
    <property type="match status" value="1"/>
</dbReference>
<reference evidence="4 5" key="1">
    <citation type="submission" date="2016-12" db="EMBL/GenBank/DDBJ databases">
        <title>Diversity of luminous bacteria.</title>
        <authorList>
            <person name="Yoshizawa S."/>
            <person name="Kogure K."/>
        </authorList>
    </citation>
    <scope>NUCLEOTIDE SEQUENCE [LARGE SCALE GENOMIC DNA]</scope>
    <source>
        <strain evidence="4 5">SA4-48</strain>
    </source>
</reference>
<dbReference type="GO" id="GO:0120010">
    <property type="term" value="P:intermembrane phospholipid transfer"/>
    <property type="evidence" value="ECO:0007669"/>
    <property type="project" value="TreeGrafter"/>
</dbReference>
<protein>
    <recommendedName>
        <fullName evidence="6">ABC transporter</fullName>
    </recommendedName>
</protein>
<dbReference type="PROSITE" id="PS51257">
    <property type="entry name" value="PROKAR_LIPOPROTEIN"/>
    <property type="match status" value="1"/>
</dbReference>
<dbReference type="InterPro" id="IPR007428">
    <property type="entry name" value="MlaA"/>
</dbReference>
<keyword evidence="5" id="KW-1185">Reference proteome</keyword>
<organism evidence="4 5">
    <name type="scientific">Psychrosphaera saromensis</name>
    <dbReference type="NCBI Taxonomy" id="716813"/>
    <lineage>
        <taxon>Bacteria</taxon>
        <taxon>Pseudomonadati</taxon>
        <taxon>Pseudomonadota</taxon>
        <taxon>Gammaproteobacteria</taxon>
        <taxon>Alteromonadales</taxon>
        <taxon>Pseudoalteromonadaceae</taxon>
        <taxon>Psychrosphaera</taxon>
    </lineage>
</organism>